<gene>
    <name evidence="2" type="ORF">UFOVP244_12</name>
</gene>
<evidence type="ECO:0000256" key="1">
    <source>
        <dbReference type="SAM" id="MobiDB-lite"/>
    </source>
</evidence>
<dbReference type="EMBL" id="LR798292">
    <property type="protein sequence ID" value="CAB5220609.1"/>
    <property type="molecule type" value="Genomic_DNA"/>
</dbReference>
<evidence type="ECO:0000313" key="2">
    <source>
        <dbReference type="EMBL" id="CAB5220609.1"/>
    </source>
</evidence>
<feature type="region of interest" description="Disordered" evidence="1">
    <location>
        <begin position="70"/>
        <end position="192"/>
    </location>
</feature>
<feature type="compositionally biased region" description="Low complexity" evidence="1">
    <location>
        <begin position="89"/>
        <end position="118"/>
    </location>
</feature>
<proteinExistence type="predicted"/>
<name>A0A6J7WRH1_9CAUD</name>
<feature type="compositionally biased region" description="Acidic residues" evidence="1">
    <location>
        <begin position="169"/>
        <end position="180"/>
    </location>
</feature>
<feature type="compositionally biased region" description="Acidic residues" evidence="1">
    <location>
        <begin position="78"/>
        <end position="88"/>
    </location>
</feature>
<feature type="compositionally biased region" description="Acidic residues" evidence="1">
    <location>
        <begin position="119"/>
        <end position="129"/>
    </location>
</feature>
<feature type="region of interest" description="Disordered" evidence="1">
    <location>
        <begin position="216"/>
        <end position="251"/>
    </location>
</feature>
<accession>A0A6J7WRH1</accession>
<reference evidence="2" key="1">
    <citation type="submission" date="2020-05" db="EMBL/GenBank/DDBJ databases">
        <authorList>
            <person name="Chiriac C."/>
            <person name="Salcher M."/>
            <person name="Ghai R."/>
            <person name="Kavagutti S V."/>
        </authorList>
    </citation>
    <scope>NUCLEOTIDE SEQUENCE</scope>
</reference>
<sequence length="307" mass="32893">MFKTEQEALQALRNTISELDDLTKSWSKDAEKDLKKWEVDPAGAASIGNAFGKSGDLKKWEVDPAGAASIGHAFGKSDEDEAAPEEASAEAAPTAEQAAPEASVEPAGAEEAPEAAPEQGDDQGEEGDVFEQIVSEAANLSDEELDMLLHALMSEKDQRGDAQAPADETAPESEPEASVEPEEKPLAMSVKSELSKMAKSFEAQISVLTKSVDSLRHENDKMRKQIAKPSTRPAPSNSVEVLQKSAPVAEPLTKHEKETYLLGELRKGNKLVRAEHVALIGACRTDADFAAAAEILRNQGVEIPNKK</sequence>
<organism evidence="2">
    <name type="scientific">uncultured Caudovirales phage</name>
    <dbReference type="NCBI Taxonomy" id="2100421"/>
    <lineage>
        <taxon>Viruses</taxon>
        <taxon>Duplodnaviria</taxon>
        <taxon>Heunggongvirae</taxon>
        <taxon>Uroviricota</taxon>
        <taxon>Caudoviricetes</taxon>
        <taxon>Peduoviridae</taxon>
        <taxon>Maltschvirus</taxon>
        <taxon>Maltschvirus maltsch</taxon>
    </lineage>
</organism>
<protein>
    <submittedName>
        <fullName evidence="2">Uncharacterized protein</fullName>
    </submittedName>
</protein>